<dbReference type="EMBL" id="CAJPEV010000700">
    <property type="protein sequence ID" value="CAG0887735.1"/>
    <property type="molecule type" value="Genomic_DNA"/>
</dbReference>
<keyword evidence="4 6" id="KW-1133">Transmembrane helix</keyword>
<keyword evidence="9" id="KW-1185">Reference proteome</keyword>
<protein>
    <recommendedName>
        <fullName evidence="7">Major facilitator superfamily associated domain-containing protein</fullName>
    </recommendedName>
</protein>
<feature type="transmembrane region" description="Helical" evidence="6">
    <location>
        <begin position="451"/>
        <end position="475"/>
    </location>
</feature>
<dbReference type="GO" id="GO:0016020">
    <property type="term" value="C:membrane"/>
    <property type="evidence" value="ECO:0007669"/>
    <property type="project" value="UniProtKB-SubCell"/>
</dbReference>
<feature type="transmembrane region" description="Helical" evidence="6">
    <location>
        <begin position="271"/>
        <end position="291"/>
    </location>
</feature>
<name>A0A7R9A3E6_9CRUS</name>
<sequence>MASLLPYLTIHMKQLGMSYEQIAIIYAVLPFTSFLGPPITGEEGRTSRVRRVVTGLIADKFGNYKPVLLLCLVTNAVFHSLLVALPAYKREEVAKRGMGFGCGGGAFVEVRGGSGCNVSGWIGDWRVERCRRGCAGEEGVEEALKVCDAGHCLDVGPQTVFYVRGEAAAGEAAADGLGLLLSTVTVLSNGTEHRWELDGVRCPGGCPVECEVTGEAEERCPGEGEEALVVWMYAVLRVVATLAMSSGFSLLDATALAMVKLHRSDYGKQRLWALIAMAVFSPVTGAVVDYVSEGSSASGEIDYAPVFAISDVLLLANALLLSLLDLRVETEPANMFANLGRLLRFPDVDVFLVMIFVLGACWGYIEAYLFIYLQAIEAPVYLLGLTLTVSCVAGVPFLWGAERITERVGRVNIIIAAFFVYLARCYGYSYITNPWLALPLEALEVFTYHLMWVAAATYATVIAPKGLLATVTGVMGAMHFSFGKGAGTFVGGYLISAFGIQGSFRIWGTTTGACGAVYLLLEYTLLKRLRAERKRREAVEAGRDPKDVEMEIPKTDSVLAIENRALELVDENIAIK</sequence>
<evidence type="ECO:0000256" key="3">
    <source>
        <dbReference type="ARBA" id="ARBA00022692"/>
    </source>
</evidence>
<dbReference type="InterPro" id="IPR051717">
    <property type="entry name" value="MFS_MFSD6"/>
</dbReference>
<feature type="transmembrane region" description="Helical" evidence="6">
    <location>
        <begin position="231"/>
        <end position="259"/>
    </location>
</feature>
<feature type="transmembrane region" description="Helical" evidence="6">
    <location>
        <begin position="22"/>
        <end position="41"/>
    </location>
</feature>
<proteinExistence type="inferred from homology"/>
<evidence type="ECO:0000313" key="9">
    <source>
        <dbReference type="Proteomes" id="UP000677054"/>
    </source>
</evidence>
<dbReference type="Pfam" id="PF12832">
    <property type="entry name" value="MFS_1_like"/>
    <property type="match status" value="1"/>
</dbReference>
<feature type="transmembrane region" description="Helical" evidence="6">
    <location>
        <begin position="345"/>
        <end position="365"/>
    </location>
</feature>
<comment type="subcellular location">
    <subcellularLocation>
        <location evidence="1">Membrane</location>
        <topology evidence="1">Multi-pass membrane protein</topology>
    </subcellularLocation>
</comment>
<evidence type="ECO:0000256" key="4">
    <source>
        <dbReference type="ARBA" id="ARBA00022989"/>
    </source>
</evidence>
<evidence type="ECO:0000259" key="7">
    <source>
        <dbReference type="Pfam" id="PF12832"/>
    </source>
</evidence>
<evidence type="ECO:0000256" key="5">
    <source>
        <dbReference type="ARBA" id="ARBA00023136"/>
    </source>
</evidence>
<reference evidence="8" key="1">
    <citation type="submission" date="2020-11" db="EMBL/GenBank/DDBJ databases">
        <authorList>
            <person name="Tran Van P."/>
        </authorList>
    </citation>
    <scope>NUCLEOTIDE SEQUENCE</scope>
</reference>
<feature type="transmembrane region" description="Helical" evidence="6">
    <location>
        <begin position="482"/>
        <end position="500"/>
    </location>
</feature>
<dbReference type="AlphaFoldDB" id="A0A7R9A3E6"/>
<dbReference type="Gene3D" id="1.20.1250.20">
    <property type="entry name" value="MFS general substrate transporter like domains"/>
    <property type="match status" value="2"/>
</dbReference>
<comment type="similarity">
    <text evidence="2">Belongs to the major facilitator superfamily. MFSD6 family.</text>
</comment>
<feature type="domain" description="Major facilitator superfamily associated" evidence="7">
    <location>
        <begin position="2"/>
        <end position="505"/>
    </location>
</feature>
<feature type="transmembrane region" description="Helical" evidence="6">
    <location>
        <begin position="303"/>
        <end position="324"/>
    </location>
</feature>
<gene>
    <name evidence="8" type="ORF">DSTB1V02_LOCUS4632</name>
</gene>
<feature type="transmembrane region" description="Helical" evidence="6">
    <location>
        <begin position="411"/>
        <end position="431"/>
    </location>
</feature>
<dbReference type="OrthoDB" id="10056177at2759"/>
<dbReference type="InterPro" id="IPR024989">
    <property type="entry name" value="MFS_assoc_dom"/>
</dbReference>
<organism evidence="8">
    <name type="scientific">Darwinula stevensoni</name>
    <dbReference type="NCBI Taxonomy" id="69355"/>
    <lineage>
        <taxon>Eukaryota</taxon>
        <taxon>Metazoa</taxon>
        <taxon>Ecdysozoa</taxon>
        <taxon>Arthropoda</taxon>
        <taxon>Crustacea</taxon>
        <taxon>Oligostraca</taxon>
        <taxon>Ostracoda</taxon>
        <taxon>Podocopa</taxon>
        <taxon>Podocopida</taxon>
        <taxon>Darwinulocopina</taxon>
        <taxon>Darwinuloidea</taxon>
        <taxon>Darwinulidae</taxon>
        <taxon>Darwinula</taxon>
    </lineage>
</organism>
<dbReference type="SUPFAM" id="SSF103473">
    <property type="entry name" value="MFS general substrate transporter"/>
    <property type="match status" value="1"/>
</dbReference>
<dbReference type="EMBL" id="LR900217">
    <property type="protein sequence ID" value="CAD7244745.1"/>
    <property type="molecule type" value="Genomic_DNA"/>
</dbReference>
<evidence type="ECO:0000256" key="2">
    <source>
        <dbReference type="ARBA" id="ARBA00005241"/>
    </source>
</evidence>
<dbReference type="PANTHER" id="PTHR16172">
    <property type="entry name" value="MAJOR FACILITATOR SUPERFAMILY DOMAIN-CONTAINING PROTEIN 6-LIKE"/>
    <property type="match status" value="1"/>
</dbReference>
<evidence type="ECO:0000256" key="1">
    <source>
        <dbReference type="ARBA" id="ARBA00004141"/>
    </source>
</evidence>
<keyword evidence="5 6" id="KW-0472">Membrane</keyword>
<dbReference type="InterPro" id="IPR036259">
    <property type="entry name" value="MFS_trans_sf"/>
</dbReference>
<feature type="transmembrane region" description="Helical" evidence="6">
    <location>
        <begin position="380"/>
        <end position="399"/>
    </location>
</feature>
<dbReference type="Proteomes" id="UP000677054">
    <property type="component" value="Unassembled WGS sequence"/>
</dbReference>
<feature type="transmembrane region" description="Helical" evidence="6">
    <location>
        <begin position="67"/>
        <end position="88"/>
    </location>
</feature>
<keyword evidence="3 6" id="KW-0812">Transmembrane</keyword>
<accession>A0A7R9A3E6</accession>
<dbReference type="PANTHER" id="PTHR16172:SF41">
    <property type="entry name" value="MAJOR FACILITATOR SUPERFAMILY DOMAIN-CONTAINING PROTEIN 6-LIKE"/>
    <property type="match status" value="1"/>
</dbReference>
<evidence type="ECO:0000256" key="6">
    <source>
        <dbReference type="SAM" id="Phobius"/>
    </source>
</evidence>
<feature type="transmembrane region" description="Helical" evidence="6">
    <location>
        <begin position="506"/>
        <end position="526"/>
    </location>
</feature>
<evidence type="ECO:0000313" key="8">
    <source>
        <dbReference type="EMBL" id="CAD7244745.1"/>
    </source>
</evidence>